<keyword evidence="4" id="KW-1185">Reference proteome</keyword>
<evidence type="ECO:0000313" key="1">
    <source>
        <dbReference type="EMBL" id="KAE9985513.1"/>
    </source>
</evidence>
<comment type="caution">
    <text evidence="1">The sequence shown here is derived from an EMBL/GenBank/DDBJ whole genome shotgun (WGS) entry which is preliminary data.</text>
</comment>
<dbReference type="Proteomes" id="UP000490939">
    <property type="component" value="Unassembled WGS sequence"/>
</dbReference>
<protein>
    <submittedName>
        <fullName evidence="1">Uncharacterized protein</fullName>
    </submittedName>
</protein>
<proteinExistence type="predicted"/>
<dbReference type="Proteomes" id="UP000447873">
    <property type="component" value="Unassembled WGS sequence"/>
</dbReference>
<name>A0A8H3VD70_VENIN</name>
<dbReference type="AlphaFoldDB" id="A0A8H3VD70"/>
<dbReference type="EMBL" id="WNWS01000002">
    <property type="protein sequence ID" value="KAE9989038.1"/>
    <property type="molecule type" value="Genomic_DNA"/>
</dbReference>
<accession>A0A8H3VD70</accession>
<sequence>MLFFLLFSTLVISKPITQSSQSLSLRTSLGEVSSQAQSPEACAQGVRTLVIDAARRTQSLQWNIGSIEAASTPVQCETTTSTDYNPQWQYAVTEINWHAYANVPQGSSATTGVSFGFGQGGSLLPAALNWLITGPYDNTWDQRFRVPVASQEWTPCGTVAPLTFRWSVKITQAKKSLTSFFQPPAQLGKTTTAGGNLTLAITTEFRECKRAL</sequence>
<evidence type="ECO:0000313" key="3">
    <source>
        <dbReference type="Proteomes" id="UP000447873"/>
    </source>
</evidence>
<organism evidence="1 4">
    <name type="scientific">Venturia inaequalis</name>
    <name type="common">Apple scab fungus</name>
    <dbReference type="NCBI Taxonomy" id="5025"/>
    <lineage>
        <taxon>Eukaryota</taxon>
        <taxon>Fungi</taxon>
        <taxon>Dikarya</taxon>
        <taxon>Ascomycota</taxon>
        <taxon>Pezizomycotina</taxon>
        <taxon>Dothideomycetes</taxon>
        <taxon>Pleosporomycetidae</taxon>
        <taxon>Venturiales</taxon>
        <taxon>Venturiaceae</taxon>
        <taxon>Venturia</taxon>
    </lineage>
</organism>
<dbReference type="InterPro" id="IPR025649">
    <property type="entry name" value="DUF4360"/>
</dbReference>
<dbReference type="EMBL" id="WNWR01000276">
    <property type="protein sequence ID" value="KAE9985513.1"/>
    <property type="molecule type" value="Genomic_DNA"/>
</dbReference>
<evidence type="ECO:0000313" key="2">
    <source>
        <dbReference type="EMBL" id="KAE9989038.1"/>
    </source>
</evidence>
<reference evidence="1 4" key="1">
    <citation type="submission" date="2019-07" db="EMBL/GenBank/DDBJ databases">
        <title>Venturia inaequalis Genome Resource.</title>
        <authorList>
            <person name="Lichtner F.J."/>
        </authorList>
    </citation>
    <scope>NUCLEOTIDE SEQUENCE [LARGE SCALE GENOMIC DNA]</scope>
    <source>
        <strain evidence="2 3">120213</strain>
        <strain evidence="1 4">DMI_063113</strain>
    </source>
</reference>
<dbReference type="Pfam" id="PF14273">
    <property type="entry name" value="DUF4360"/>
    <property type="match status" value="1"/>
</dbReference>
<evidence type="ECO:0000313" key="4">
    <source>
        <dbReference type="Proteomes" id="UP000490939"/>
    </source>
</evidence>
<dbReference type="OrthoDB" id="10353564at2759"/>
<gene>
    <name evidence="1" type="ORF">EG327_004665</name>
    <name evidence="2" type="ORF">EG328_003355</name>
</gene>